<comment type="caution">
    <text evidence="2">The sequence shown here is derived from an EMBL/GenBank/DDBJ whole genome shotgun (WGS) entry which is preliminary data.</text>
</comment>
<evidence type="ECO:0000313" key="3">
    <source>
        <dbReference type="Proteomes" id="UP001253595"/>
    </source>
</evidence>
<sequence>MPHDTEPNKESYQTQMSSSDRIRLRRPDNVVKENFDFL</sequence>
<evidence type="ECO:0000256" key="1">
    <source>
        <dbReference type="SAM" id="MobiDB-lite"/>
    </source>
</evidence>
<dbReference type="EMBL" id="JAVDVX010000007">
    <property type="protein sequence ID" value="MDR7091624.1"/>
    <property type="molecule type" value="Genomic_DNA"/>
</dbReference>
<dbReference type="Proteomes" id="UP001253595">
    <property type="component" value="Unassembled WGS sequence"/>
</dbReference>
<accession>A0ABU1V2I0</accession>
<feature type="region of interest" description="Disordered" evidence="1">
    <location>
        <begin position="1"/>
        <end position="27"/>
    </location>
</feature>
<name>A0ABU1V2I0_9GAMM</name>
<organism evidence="2 3">
    <name type="scientific">Cellvibrio fibrivorans</name>
    <dbReference type="NCBI Taxonomy" id="126350"/>
    <lineage>
        <taxon>Bacteria</taxon>
        <taxon>Pseudomonadati</taxon>
        <taxon>Pseudomonadota</taxon>
        <taxon>Gammaproteobacteria</taxon>
        <taxon>Cellvibrionales</taxon>
        <taxon>Cellvibrionaceae</taxon>
        <taxon>Cellvibrio</taxon>
    </lineage>
</organism>
<feature type="compositionally biased region" description="Polar residues" evidence="1">
    <location>
        <begin position="10"/>
        <end position="19"/>
    </location>
</feature>
<reference evidence="2 3" key="1">
    <citation type="submission" date="2023-07" db="EMBL/GenBank/DDBJ databases">
        <title>Sorghum-associated microbial communities from plants grown in Nebraska, USA.</title>
        <authorList>
            <person name="Schachtman D."/>
        </authorList>
    </citation>
    <scope>NUCLEOTIDE SEQUENCE [LARGE SCALE GENOMIC DNA]</scope>
    <source>
        <strain evidence="2 3">BE190</strain>
    </source>
</reference>
<keyword evidence="3" id="KW-1185">Reference proteome</keyword>
<protein>
    <submittedName>
        <fullName evidence="2">Uncharacterized protein</fullName>
    </submittedName>
</protein>
<gene>
    <name evidence="2" type="ORF">J2X05_003659</name>
</gene>
<proteinExistence type="predicted"/>
<evidence type="ECO:0000313" key="2">
    <source>
        <dbReference type="EMBL" id="MDR7091624.1"/>
    </source>
</evidence>